<comment type="caution">
    <text evidence="2">The sequence shown here is derived from an EMBL/GenBank/DDBJ whole genome shotgun (WGS) entry which is preliminary data.</text>
</comment>
<proteinExistence type="predicted"/>
<dbReference type="SUPFAM" id="SSF53850">
    <property type="entry name" value="Periplasmic binding protein-like II"/>
    <property type="match status" value="1"/>
</dbReference>
<reference evidence="3" key="1">
    <citation type="journal article" date="2014" name="Environ. Microbiol.">
        <title>Comparative genomics of the marine bacterial genus Glaciecola reveals the high degree of genomic diversity and genomic characteristic for cold adaptation.</title>
        <authorList>
            <person name="Qin Q.L."/>
            <person name="Xie B.B."/>
            <person name="Yu Y."/>
            <person name="Shu Y.L."/>
            <person name="Rong J.C."/>
            <person name="Zhang Y.J."/>
            <person name="Zhao D.L."/>
            <person name="Chen X.L."/>
            <person name="Zhang X.Y."/>
            <person name="Chen B."/>
            <person name="Zhou B.C."/>
            <person name="Zhang Y.Z."/>
        </authorList>
    </citation>
    <scope>NUCLEOTIDE SEQUENCE [LARGE SCALE GENOMIC DNA]</scope>
    <source>
        <strain evidence="3">ACAM 615</strain>
    </source>
</reference>
<dbReference type="OrthoDB" id="5368544at2"/>
<dbReference type="Gene3D" id="3.40.190.10">
    <property type="entry name" value="Periplasmic binding protein-like II"/>
    <property type="match status" value="1"/>
</dbReference>
<dbReference type="RefSeq" id="WP_006012256.1">
    <property type="nucleotide sequence ID" value="NZ_AUAV01000011.1"/>
</dbReference>
<dbReference type="STRING" id="1121922.GCA_000428905_02243"/>
<evidence type="ECO:0000313" key="2">
    <source>
        <dbReference type="EMBL" id="GAC29402.1"/>
    </source>
</evidence>
<protein>
    <recommendedName>
        <fullName evidence="4">Phosphate ABC transporter substrate-binding protein</fullName>
    </recommendedName>
</protein>
<evidence type="ECO:0008006" key="4">
    <source>
        <dbReference type="Google" id="ProtNLM"/>
    </source>
</evidence>
<dbReference type="AlphaFoldDB" id="K6ZGD0"/>
<accession>K6ZGD0</accession>
<gene>
    <name evidence="2" type="ORF">GPAL_2545</name>
</gene>
<feature type="chain" id="PRO_5003902029" description="Phosphate ABC transporter substrate-binding protein" evidence="1">
    <location>
        <begin position="23"/>
        <end position="139"/>
    </location>
</feature>
<name>K6ZGD0_9ALTE</name>
<sequence length="139" mass="14761">MIKKTGLLMGLLFLGNSFAASAAMSVVVNKKNTAEIDEKVVQRIFLGKEKKFSNGDIAVPINLATNNVGRGVFDEQILGRSSSQVSAYWSKLVFTGKGVPPKEVENEADVLAAVEADINAIGYIDSTSVTAAVKVVISK</sequence>
<feature type="signal peptide" evidence="1">
    <location>
        <begin position="1"/>
        <end position="22"/>
    </location>
</feature>
<dbReference type="Proteomes" id="UP000006251">
    <property type="component" value="Unassembled WGS sequence"/>
</dbReference>
<organism evidence="2 3">
    <name type="scientific">Brumicola pallidula DSM 14239 = ACAM 615</name>
    <dbReference type="NCBI Taxonomy" id="1121922"/>
    <lineage>
        <taxon>Bacteria</taxon>
        <taxon>Pseudomonadati</taxon>
        <taxon>Pseudomonadota</taxon>
        <taxon>Gammaproteobacteria</taxon>
        <taxon>Alteromonadales</taxon>
        <taxon>Alteromonadaceae</taxon>
        <taxon>Brumicola</taxon>
    </lineage>
</organism>
<keyword evidence="1" id="KW-0732">Signal</keyword>
<evidence type="ECO:0000256" key="1">
    <source>
        <dbReference type="SAM" id="SignalP"/>
    </source>
</evidence>
<dbReference type="EMBL" id="BAEQ01000045">
    <property type="protein sequence ID" value="GAC29402.1"/>
    <property type="molecule type" value="Genomic_DNA"/>
</dbReference>
<keyword evidence="3" id="KW-1185">Reference proteome</keyword>
<evidence type="ECO:0000313" key="3">
    <source>
        <dbReference type="Proteomes" id="UP000006251"/>
    </source>
</evidence>